<dbReference type="SUPFAM" id="SSF57667">
    <property type="entry name" value="beta-beta-alpha zinc fingers"/>
    <property type="match status" value="1"/>
</dbReference>
<evidence type="ECO:0000313" key="10">
    <source>
        <dbReference type="Proteomes" id="UP001497623"/>
    </source>
</evidence>
<protein>
    <recommendedName>
        <fullName evidence="8">C2H2-type domain-containing protein</fullName>
    </recommendedName>
</protein>
<dbReference type="InterPro" id="IPR036236">
    <property type="entry name" value="Znf_C2H2_sf"/>
</dbReference>
<dbReference type="AlphaFoldDB" id="A0AAV2SV58"/>
<evidence type="ECO:0000256" key="6">
    <source>
        <dbReference type="ARBA" id="ARBA00023242"/>
    </source>
</evidence>
<sequence>MIKHTESMDNHCSQVIEKKSLNQYTDMKVKEEIEANEEPVLSKKIGVLVKKELEFHEELVLRQNGEIPIKEENEVYEEPVLKQDSEIQVTEETEVCVKKIHQYNQCDLDILRYGDLIELKCDKVFSTKGNLIRHHKTHTGEKPYHCKECDKAFLEKSSLIKHWKTHTNECNKC</sequence>
<evidence type="ECO:0000256" key="2">
    <source>
        <dbReference type="ARBA" id="ARBA00022723"/>
    </source>
</evidence>
<feature type="domain" description="C2H2-type" evidence="8">
    <location>
        <begin position="104"/>
        <end position="143"/>
    </location>
</feature>
<evidence type="ECO:0000256" key="1">
    <source>
        <dbReference type="ARBA" id="ARBA00004123"/>
    </source>
</evidence>
<proteinExistence type="predicted"/>
<dbReference type="GO" id="GO:0000978">
    <property type="term" value="F:RNA polymerase II cis-regulatory region sequence-specific DNA binding"/>
    <property type="evidence" value="ECO:0007669"/>
    <property type="project" value="TreeGrafter"/>
</dbReference>
<dbReference type="PROSITE" id="PS00028">
    <property type="entry name" value="ZINC_FINGER_C2H2_1"/>
    <property type="match status" value="1"/>
</dbReference>
<dbReference type="SMART" id="SM00355">
    <property type="entry name" value="ZnF_C2H2"/>
    <property type="match status" value="2"/>
</dbReference>
<keyword evidence="6" id="KW-0539">Nucleus</keyword>
<accession>A0AAV2SV58</accession>
<evidence type="ECO:0000313" key="9">
    <source>
        <dbReference type="EMBL" id="CAL4258103.1"/>
    </source>
</evidence>
<keyword evidence="3" id="KW-0677">Repeat</keyword>
<dbReference type="Proteomes" id="UP001497623">
    <property type="component" value="Unassembled WGS sequence"/>
</dbReference>
<gene>
    <name evidence="9" type="ORF">MNOR_LOCUS42099</name>
</gene>
<dbReference type="Gene3D" id="3.30.160.60">
    <property type="entry name" value="Classic Zinc Finger"/>
    <property type="match status" value="2"/>
</dbReference>
<dbReference type="FunFam" id="3.30.160.60:FF:000744">
    <property type="entry name" value="zinc finger E-box-binding homeobox 1"/>
    <property type="match status" value="1"/>
</dbReference>
<dbReference type="GO" id="GO:0000981">
    <property type="term" value="F:DNA-binding transcription factor activity, RNA polymerase II-specific"/>
    <property type="evidence" value="ECO:0007669"/>
    <property type="project" value="TreeGrafter"/>
</dbReference>
<keyword evidence="2" id="KW-0479">Metal-binding</keyword>
<feature type="domain" description="C2H2-type" evidence="8">
    <location>
        <begin position="144"/>
        <end position="171"/>
    </location>
</feature>
<dbReference type="InterPro" id="IPR013087">
    <property type="entry name" value="Znf_C2H2_type"/>
</dbReference>
<evidence type="ECO:0000256" key="7">
    <source>
        <dbReference type="PROSITE-ProRule" id="PRU00042"/>
    </source>
</evidence>
<dbReference type="GO" id="GO:0031519">
    <property type="term" value="C:PcG protein complex"/>
    <property type="evidence" value="ECO:0007669"/>
    <property type="project" value="TreeGrafter"/>
</dbReference>
<dbReference type="Pfam" id="PF00096">
    <property type="entry name" value="zf-C2H2"/>
    <property type="match status" value="2"/>
</dbReference>
<evidence type="ECO:0000256" key="5">
    <source>
        <dbReference type="ARBA" id="ARBA00022833"/>
    </source>
</evidence>
<comment type="subcellular location">
    <subcellularLocation>
        <location evidence="1">Nucleus</location>
    </subcellularLocation>
</comment>
<evidence type="ECO:0000256" key="4">
    <source>
        <dbReference type="ARBA" id="ARBA00022771"/>
    </source>
</evidence>
<name>A0AAV2SV58_MEGNR</name>
<reference evidence="9 10" key="1">
    <citation type="submission" date="2024-05" db="EMBL/GenBank/DDBJ databases">
        <authorList>
            <person name="Wallberg A."/>
        </authorList>
    </citation>
    <scope>NUCLEOTIDE SEQUENCE [LARGE SCALE GENOMIC DNA]</scope>
</reference>
<feature type="non-terminal residue" evidence="9">
    <location>
        <position position="173"/>
    </location>
</feature>
<dbReference type="PANTHER" id="PTHR14003:SF23">
    <property type="entry name" value="ZINC FINGER PROTEIN 143"/>
    <property type="match status" value="1"/>
</dbReference>
<dbReference type="GO" id="GO:0005667">
    <property type="term" value="C:transcription regulator complex"/>
    <property type="evidence" value="ECO:0007669"/>
    <property type="project" value="TreeGrafter"/>
</dbReference>
<dbReference type="EMBL" id="CAXKWB010197474">
    <property type="protein sequence ID" value="CAL4258103.1"/>
    <property type="molecule type" value="Genomic_DNA"/>
</dbReference>
<dbReference type="GO" id="GO:0000785">
    <property type="term" value="C:chromatin"/>
    <property type="evidence" value="ECO:0007669"/>
    <property type="project" value="TreeGrafter"/>
</dbReference>
<dbReference type="GO" id="GO:0008270">
    <property type="term" value="F:zinc ion binding"/>
    <property type="evidence" value="ECO:0007669"/>
    <property type="project" value="UniProtKB-KW"/>
</dbReference>
<evidence type="ECO:0000259" key="8">
    <source>
        <dbReference type="PROSITE" id="PS50157"/>
    </source>
</evidence>
<keyword evidence="5" id="KW-0862">Zinc</keyword>
<organism evidence="9 10">
    <name type="scientific">Meganyctiphanes norvegica</name>
    <name type="common">Northern krill</name>
    <name type="synonym">Thysanopoda norvegica</name>
    <dbReference type="NCBI Taxonomy" id="48144"/>
    <lineage>
        <taxon>Eukaryota</taxon>
        <taxon>Metazoa</taxon>
        <taxon>Ecdysozoa</taxon>
        <taxon>Arthropoda</taxon>
        <taxon>Crustacea</taxon>
        <taxon>Multicrustacea</taxon>
        <taxon>Malacostraca</taxon>
        <taxon>Eumalacostraca</taxon>
        <taxon>Eucarida</taxon>
        <taxon>Euphausiacea</taxon>
        <taxon>Euphausiidae</taxon>
        <taxon>Meganyctiphanes</taxon>
    </lineage>
</organism>
<keyword evidence="4 7" id="KW-0863">Zinc-finger</keyword>
<keyword evidence="10" id="KW-1185">Reference proteome</keyword>
<dbReference type="PANTHER" id="PTHR14003">
    <property type="entry name" value="TRANSCRIPTIONAL REPRESSOR PROTEIN YY"/>
    <property type="match status" value="1"/>
</dbReference>
<dbReference type="PROSITE" id="PS50157">
    <property type="entry name" value="ZINC_FINGER_C2H2_2"/>
    <property type="match status" value="2"/>
</dbReference>
<comment type="caution">
    <text evidence="9">The sequence shown here is derived from an EMBL/GenBank/DDBJ whole genome shotgun (WGS) entry which is preliminary data.</text>
</comment>
<dbReference type="FunFam" id="3.30.160.60:FF:000352">
    <property type="entry name" value="zinc finger protein 3 homolog"/>
    <property type="match status" value="1"/>
</dbReference>
<evidence type="ECO:0000256" key="3">
    <source>
        <dbReference type="ARBA" id="ARBA00022737"/>
    </source>
</evidence>